<gene>
    <name evidence="1" type="ORF">TCAL_06501</name>
</gene>
<proteinExistence type="predicted"/>
<evidence type="ECO:0000313" key="2">
    <source>
        <dbReference type="Proteomes" id="UP000318571"/>
    </source>
</evidence>
<protein>
    <submittedName>
        <fullName evidence="1">Uncharacterized protein</fullName>
    </submittedName>
</protein>
<accession>A0A553PSK4</accession>
<evidence type="ECO:0000313" key="1">
    <source>
        <dbReference type="EMBL" id="TRY80650.1"/>
    </source>
</evidence>
<keyword evidence="2" id="KW-1185">Reference proteome</keyword>
<reference evidence="1 2" key="1">
    <citation type="journal article" date="2018" name="Nat. Ecol. Evol.">
        <title>Genomic signatures of mitonuclear coevolution across populations of Tigriopus californicus.</title>
        <authorList>
            <person name="Barreto F.S."/>
            <person name="Watson E.T."/>
            <person name="Lima T.G."/>
            <person name="Willett C.S."/>
            <person name="Edmands S."/>
            <person name="Li W."/>
            <person name="Burton R.S."/>
        </authorList>
    </citation>
    <scope>NUCLEOTIDE SEQUENCE [LARGE SCALE GENOMIC DNA]</scope>
    <source>
        <strain evidence="1 2">San Diego</strain>
    </source>
</reference>
<dbReference type="STRING" id="6832.A0A553PSK4"/>
<name>A0A553PSK4_TIGCA</name>
<sequence>MSNLRMHAHYVELHDAIVKKHNTMLLREPVVYPITRTVMREYNLASGITSKYISQLFTGKLPKSIVIGMVSARSFHGDQKLNPFNFQHYNVQEYSLKVNGEYIPGDSFKPDFDHDLYIREYMELYRNIGIDVSEDHGNVVTPELFANGCFFMAYDLTGHRCNMLHKHTTIEGNVDLPLVFKKALPEEVIVIVYATFDAHVEVFHDRGVKVIFD</sequence>
<dbReference type="Proteomes" id="UP000318571">
    <property type="component" value="Chromosome 12"/>
</dbReference>
<dbReference type="AlphaFoldDB" id="A0A553PSK4"/>
<organism evidence="1 2">
    <name type="scientific">Tigriopus californicus</name>
    <name type="common">Marine copepod</name>
    <dbReference type="NCBI Taxonomy" id="6832"/>
    <lineage>
        <taxon>Eukaryota</taxon>
        <taxon>Metazoa</taxon>
        <taxon>Ecdysozoa</taxon>
        <taxon>Arthropoda</taxon>
        <taxon>Crustacea</taxon>
        <taxon>Multicrustacea</taxon>
        <taxon>Hexanauplia</taxon>
        <taxon>Copepoda</taxon>
        <taxon>Harpacticoida</taxon>
        <taxon>Harpacticidae</taxon>
        <taxon>Tigriopus</taxon>
    </lineage>
</organism>
<dbReference type="EMBL" id="VCGU01000001">
    <property type="protein sequence ID" value="TRY80650.1"/>
    <property type="molecule type" value="Genomic_DNA"/>
</dbReference>
<comment type="caution">
    <text evidence="1">The sequence shown here is derived from an EMBL/GenBank/DDBJ whole genome shotgun (WGS) entry which is preliminary data.</text>
</comment>
<dbReference type="OMA" id="NCNVISE"/>